<reference evidence="1 2" key="1">
    <citation type="submission" date="2017-12" db="EMBL/GenBank/DDBJ databases">
        <title>Genome sequence of the active heterotrophic nitrifier-denitrifier, Cupriavidus pauculus UM1.</title>
        <authorList>
            <person name="Putonti C."/>
            <person name="Castignetti D."/>
        </authorList>
    </citation>
    <scope>NUCLEOTIDE SEQUENCE [LARGE SCALE GENOMIC DNA]</scope>
    <source>
        <strain evidence="1 2">UM1</strain>
    </source>
</reference>
<organism evidence="1 2">
    <name type="scientific">Cupriavidus pauculus</name>
    <dbReference type="NCBI Taxonomy" id="82633"/>
    <lineage>
        <taxon>Bacteria</taxon>
        <taxon>Pseudomonadati</taxon>
        <taxon>Pseudomonadota</taxon>
        <taxon>Betaproteobacteria</taxon>
        <taxon>Burkholderiales</taxon>
        <taxon>Burkholderiaceae</taxon>
        <taxon>Cupriavidus</taxon>
    </lineage>
</organism>
<dbReference type="RefSeq" id="WP_101682162.1">
    <property type="nucleotide sequence ID" value="NZ_PJRP01000005.1"/>
</dbReference>
<gene>
    <name evidence="1" type="ORF">CYJ10_14160</name>
</gene>
<sequence>MPAYQAASILLEAHYFGDDAELLRLPCDSVTVQGGAIVVDGLETRFLRGLRWTPDYLSFEAGGDHHRYPVSRPAVVGPQAARFALL</sequence>
<dbReference type="AlphaFoldDB" id="A0A2N5CD04"/>
<dbReference type="OrthoDB" id="8965876at2"/>
<name>A0A2N5CD04_9BURK</name>
<comment type="caution">
    <text evidence="1">The sequence shown here is derived from an EMBL/GenBank/DDBJ whole genome shotgun (WGS) entry which is preliminary data.</text>
</comment>
<proteinExistence type="predicted"/>
<dbReference type="Proteomes" id="UP000234341">
    <property type="component" value="Unassembled WGS sequence"/>
</dbReference>
<protein>
    <submittedName>
        <fullName evidence="1">Uncharacterized protein</fullName>
    </submittedName>
</protein>
<evidence type="ECO:0000313" key="1">
    <source>
        <dbReference type="EMBL" id="PLQ00141.1"/>
    </source>
</evidence>
<dbReference type="EMBL" id="PJRP01000005">
    <property type="protein sequence ID" value="PLQ00141.1"/>
    <property type="molecule type" value="Genomic_DNA"/>
</dbReference>
<evidence type="ECO:0000313" key="2">
    <source>
        <dbReference type="Proteomes" id="UP000234341"/>
    </source>
</evidence>
<accession>A0A2N5CD04</accession>